<gene>
    <name evidence="2" type="ORF">DWX94_10510</name>
</gene>
<protein>
    <submittedName>
        <fullName evidence="2">Uncharacterized protein</fullName>
    </submittedName>
</protein>
<keyword evidence="1" id="KW-0812">Transmembrane</keyword>
<accession>A0A412IQ89</accession>
<feature type="transmembrane region" description="Helical" evidence="1">
    <location>
        <begin position="12"/>
        <end position="34"/>
    </location>
</feature>
<dbReference type="AlphaFoldDB" id="A0A412IQ89"/>
<name>A0A412IQ89_9FIRM</name>
<keyword evidence="1" id="KW-1133">Transmembrane helix</keyword>
<sequence length="69" mass="8267">MLLGKHMSEFLVSLLLTLYHMILIFATFISSVIIRNKFKNKTSTKLSYSYSYVNLLKRKYICKWLDRDK</sequence>
<dbReference type="EMBL" id="QRVK01000029">
    <property type="protein sequence ID" value="RGS40335.1"/>
    <property type="molecule type" value="Genomic_DNA"/>
</dbReference>
<comment type="caution">
    <text evidence="2">The sequence shown here is derived from an EMBL/GenBank/DDBJ whole genome shotgun (WGS) entry which is preliminary data.</text>
</comment>
<proteinExistence type="predicted"/>
<dbReference type="Proteomes" id="UP000283295">
    <property type="component" value="Unassembled WGS sequence"/>
</dbReference>
<evidence type="ECO:0000256" key="1">
    <source>
        <dbReference type="SAM" id="Phobius"/>
    </source>
</evidence>
<reference evidence="2 3" key="1">
    <citation type="submission" date="2018-08" db="EMBL/GenBank/DDBJ databases">
        <title>A genome reference for cultivated species of the human gut microbiota.</title>
        <authorList>
            <person name="Zou Y."/>
            <person name="Xue W."/>
            <person name="Luo G."/>
        </authorList>
    </citation>
    <scope>NUCLEOTIDE SEQUENCE [LARGE SCALE GENOMIC DNA]</scope>
    <source>
        <strain evidence="2 3">AF22-21</strain>
    </source>
</reference>
<evidence type="ECO:0000313" key="3">
    <source>
        <dbReference type="Proteomes" id="UP000283295"/>
    </source>
</evidence>
<keyword evidence="1" id="KW-0472">Membrane</keyword>
<organism evidence="2 3">
    <name type="scientific">Coprococcus eutactus</name>
    <dbReference type="NCBI Taxonomy" id="33043"/>
    <lineage>
        <taxon>Bacteria</taxon>
        <taxon>Bacillati</taxon>
        <taxon>Bacillota</taxon>
        <taxon>Clostridia</taxon>
        <taxon>Lachnospirales</taxon>
        <taxon>Lachnospiraceae</taxon>
        <taxon>Coprococcus</taxon>
    </lineage>
</organism>
<evidence type="ECO:0000313" key="2">
    <source>
        <dbReference type="EMBL" id="RGS40335.1"/>
    </source>
</evidence>